<evidence type="ECO:0000256" key="2">
    <source>
        <dbReference type="SAM" id="MobiDB-lite"/>
    </source>
</evidence>
<dbReference type="GO" id="GO:0003723">
    <property type="term" value="F:RNA binding"/>
    <property type="evidence" value="ECO:0007669"/>
    <property type="project" value="UniProtKB-UniRule"/>
</dbReference>
<dbReference type="PANTHER" id="PTHR15225:SF8">
    <property type="entry name" value="RNA-BINDING PROTEIN 43"/>
    <property type="match status" value="1"/>
</dbReference>
<protein>
    <submittedName>
        <fullName evidence="4">RNA binding motif protein 43</fullName>
    </submittedName>
</protein>
<dbReference type="AlphaFoldDB" id="A0A8D2LRC9"/>
<dbReference type="InterPro" id="IPR035979">
    <property type="entry name" value="RBD_domain_sf"/>
</dbReference>
<dbReference type="InterPro" id="IPR000504">
    <property type="entry name" value="RRM_dom"/>
</dbReference>
<evidence type="ECO:0000313" key="5">
    <source>
        <dbReference type="Proteomes" id="UP000694545"/>
    </source>
</evidence>
<feature type="domain" description="RRM" evidence="3">
    <location>
        <begin position="16"/>
        <end position="90"/>
    </location>
</feature>
<dbReference type="CDD" id="cd12546">
    <property type="entry name" value="RRM_RBM43"/>
    <property type="match status" value="1"/>
</dbReference>
<name>A0A8D2LRC9_VARKO</name>
<dbReference type="SUPFAM" id="SSF54928">
    <property type="entry name" value="RNA-binding domain, RBD"/>
    <property type="match status" value="1"/>
</dbReference>
<proteinExistence type="predicted"/>
<evidence type="ECO:0000259" key="3">
    <source>
        <dbReference type="PROSITE" id="PS50102"/>
    </source>
</evidence>
<sequence length="334" mass="37738">MASWLNSHFEHPLPERTVVVCGVPGSLDHGTMVDILKIHFQKTKNNGGDVEDVDYPTSTKGVAYVTFEDKQVAEKVLTKSDHKLEDKSYELIFVFLSIFGEQHNLEDLVQDLKKNLPCLSFGPLHPSGKIRVQGPFSAISLLKDRLLLKMKPTLPEQQVKGGEGSTAHSSTERPMSSELPLAPRDNLAQSTSKEAVQVTLDTDVYYYFKTFVDPLYKTHLERCGVMVLENVDGELTTICFREDNKPGSKKLEDAKHFIETWSANLHGFLRKERLVQEGFTQTGIQNLERACEIVRPSYPRVLVIPYQTHIDVIGSSSDIYMFSQQVNELVRNKL</sequence>
<dbReference type="InterPro" id="IPR012677">
    <property type="entry name" value="Nucleotide-bd_a/b_plait_sf"/>
</dbReference>
<dbReference type="Ensembl" id="ENSVKKT00000025891.1">
    <property type="protein sequence ID" value="ENSVKKP00000025279.1"/>
    <property type="gene ID" value="ENSVKKG00000016610.1"/>
</dbReference>
<reference evidence="4" key="1">
    <citation type="submission" date="2025-08" db="UniProtKB">
        <authorList>
            <consortium name="Ensembl"/>
        </authorList>
    </citation>
    <scope>IDENTIFICATION</scope>
</reference>
<feature type="region of interest" description="Disordered" evidence="2">
    <location>
        <begin position="153"/>
        <end position="181"/>
    </location>
</feature>
<keyword evidence="1" id="KW-0694">RNA-binding</keyword>
<organism evidence="4 5">
    <name type="scientific">Varanus komodoensis</name>
    <name type="common">Komodo dragon</name>
    <dbReference type="NCBI Taxonomy" id="61221"/>
    <lineage>
        <taxon>Eukaryota</taxon>
        <taxon>Metazoa</taxon>
        <taxon>Chordata</taxon>
        <taxon>Craniata</taxon>
        <taxon>Vertebrata</taxon>
        <taxon>Euteleostomi</taxon>
        <taxon>Lepidosauria</taxon>
        <taxon>Squamata</taxon>
        <taxon>Bifurcata</taxon>
        <taxon>Unidentata</taxon>
        <taxon>Episquamata</taxon>
        <taxon>Toxicofera</taxon>
        <taxon>Anguimorpha</taxon>
        <taxon>Paleoanguimorpha</taxon>
        <taxon>Varanoidea</taxon>
        <taxon>Varanidae</taxon>
        <taxon>Varanus</taxon>
    </lineage>
</organism>
<evidence type="ECO:0000256" key="1">
    <source>
        <dbReference type="PROSITE-ProRule" id="PRU00176"/>
    </source>
</evidence>
<dbReference type="PROSITE" id="PS50102">
    <property type="entry name" value="RRM"/>
    <property type="match status" value="1"/>
</dbReference>
<dbReference type="Proteomes" id="UP000694545">
    <property type="component" value="Unplaced"/>
</dbReference>
<keyword evidence="5" id="KW-1185">Reference proteome</keyword>
<evidence type="ECO:0000313" key="4">
    <source>
        <dbReference type="Ensembl" id="ENSVKKP00000025279.1"/>
    </source>
</evidence>
<dbReference type="Gene3D" id="3.30.70.330">
    <property type="match status" value="1"/>
</dbReference>
<dbReference type="PANTHER" id="PTHR15225">
    <property type="entry name" value="INTERFERON-INDUCED PROTEIN 35/NMI N-MYC/STAT INTERACTING PROTEIN"/>
    <property type="match status" value="1"/>
</dbReference>
<reference evidence="4" key="2">
    <citation type="submission" date="2025-09" db="UniProtKB">
        <authorList>
            <consortium name="Ensembl"/>
        </authorList>
    </citation>
    <scope>IDENTIFICATION</scope>
</reference>
<accession>A0A8D2LRC9</accession>
<dbReference type="Pfam" id="PF23085">
    <property type="entry name" value="RRM_PARP14_3"/>
    <property type="match status" value="1"/>
</dbReference>